<feature type="compositionally biased region" description="Polar residues" evidence="1">
    <location>
        <begin position="423"/>
        <end position="438"/>
    </location>
</feature>
<feature type="signal peptide" evidence="3">
    <location>
        <begin position="1"/>
        <end position="19"/>
    </location>
</feature>
<keyword evidence="3" id="KW-0732">Signal</keyword>
<feature type="compositionally biased region" description="Basic and acidic residues" evidence="1">
    <location>
        <begin position="404"/>
        <end position="421"/>
    </location>
</feature>
<keyword evidence="5" id="KW-1185">Reference proteome</keyword>
<evidence type="ECO:0000313" key="5">
    <source>
        <dbReference type="Proteomes" id="UP001165122"/>
    </source>
</evidence>
<dbReference type="EMBL" id="BRXW01000026">
    <property type="protein sequence ID" value="GMI00744.1"/>
    <property type="molecule type" value="Genomic_DNA"/>
</dbReference>
<keyword evidence="2" id="KW-1133">Transmembrane helix</keyword>
<comment type="caution">
    <text evidence="4">The sequence shown here is derived from an EMBL/GenBank/DDBJ whole genome shotgun (WGS) entry which is preliminary data.</text>
</comment>
<protein>
    <submittedName>
        <fullName evidence="4">Uncharacterized protein</fullName>
    </submittedName>
</protein>
<proteinExistence type="predicted"/>
<reference evidence="5" key="1">
    <citation type="journal article" date="2023" name="Commun. Biol.">
        <title>Genome analysis of Parmales, the sister group of diatoms, reveals the evolutionary specialization of diatoms from phago-mixotrophs to photoautotrophs.</title>
        <authorList>
            <person name="Ban H."/>
            <person name="Sato S."/>
            <person name="Yoshikawa S."/>
            <person name="Yamada K."/>
            <person name="Nakamura Y."/>
            <person name="Ichinomiya M."/>
            <person name="Sato N."/>
            <person name="Blanc-Mathieu R."/>
            <person name="Endo H."/>
            <person name="Kuwata A."/>
            <person name="Ogata H."/>
        </authorList>
    </citation>
    <scope>NUCLEOTIDE SEQUENCE [LARGE SCALE GENOMIC DNA]</scope>
    <source>
        <strain evidence="5">NIES 3700</strain>
    </source>
</reference>
<gene>
    <name evidence="4" type="ORF">TrLO_g9721</name>
</gene>
<keyword evidence="2" id="KW-0472">Membrane</keyword>
<sequence>MRVYLLTLTLLLTLKSTSGLEAKWTSAQDSDDPGVPLSSTYRSQITKLSTAIDSSSNPDETLKIIAEGQGMKPDELKKVIDKVKRDSVGGVSGGSSGFKIVSVAVKLILSVVAKLLSLVLSPILVVFRGLAKPGSSTGSSTGSIRSILLILALGLLTSGGIWWDVRKGNPLAVKGRYGFKSFIKPSDKYLGEYVSGLSDFNNNYNDVSDVGVFDNSVVERSSFNAEEYSFEEVENVVEGVFGRRKFTEFNEFGRGRFYGMKERELNRCSGLRIKGRSKSGGEVGCILSRGLGWNCVGVRVVEVEESEESGEKRIKFKRIYGGGEITIGVRIEGGVVECEVEGTGCFGEGEFIDSTCSSIVKSIKLGLSRKRSLQSQTSEFKSGVKIANDKRKEILAKRNEEIETMDGDRKRRWKRNWDKRGNSNWRPSGRRQQSPNNC</sequence>
<feature type="transmembrane region" description="Helical" evidence="2">
    <location>
        <begin position="143"/>
        <end position="163"/>
    </location>
</feature>
<feature type="region of interest" description="Disordered" evidence="1">
    <location>
        <begin position="404"/>
        <end position="438"/>
    </location>
</feature>
<accession>A0A9W7F2I0</accession>
<organism evidence="4 5">
    <name type="scientific">Triparma laevis f. longispina</name>
    <dbReference type="NCBI Taxonomy" id="1714387"/>
    <lineage>
        <taxon>Eukaryota</taxon>
        <taxon>Sar</taxon>
        <taxon>Stramenopiles</taxon>
        <taxon>Ochrophyta</taxon>
        <taxon>Bolidophyceae</taxon>
        <taxon>Parmales</taxon>
        <taxon>Triparmaceae</taxon>
        <taxon>Triparma</taxon>
    </lineage>
</organism>
<name>A0A9W7F2I0_9STRA</name>
<feature type="chain" id="PRO_5040763676" evidence="3">
    <location>
        <begin position="20"/>
        <end position="438"/>
    </location>
</feature>
<evidence type="ECO:0000256" key="2">
    <source>
        <dbReference type="SAM" id="Phobius"/>
    </source>
</evidence>
<evidence type="ECO:0000256" key="3">
    <source>
        <dbReference type="SAM" id="SignalP"/>
    </source>
</evidence>
<feature type="transmembrane region" description="Helical" evidence="2">
    <location>
        <begin position="107"/>
        <end position="131"/>
    </location>
</feature>
<dbReference type="AlphaFoldDB" id="A0A9W7F2I0"/>
<dbReference type="Proteomes" id="UP001165122">
    <property type="component" value="Unassembled WGS sequence"/>
</dbReference>
<evidence type="ECO:0000256" key="1">
    <source>
        <dbReference type="SAM" id="MobiDB-lite"/>
    </source>
</evidence>
<evidence type="ECO:0000313" key="4">
    <source>
        <dbReference type="EMBL" id="GMI00744.1"/>
    </source>
</evidence>
<keyword evidence="2" id="KW-0812">Transmembrane</keyword>